<evidence type="ECO:0000313" key="1">
    <source>
        <dbReference type="EMBL" id="EBS4097993.1"/>
    </source>
</evidence>
<reference evidence="1" key="1">
    <citation type="submission" date="2018-06" db="EMBL/GenBank/DDBJ databases">
        <authorList>
            <person name="Ashton P.M."/>
            <person name="Dallman T."/>
            <person name="Nair S."/>
            <person name="De Pinna E."/>
            <person name="Peters T."/>
            <person name="Grant K."/>
        </authorList>
    </citation>
    <scope>NUCLEOTIDE SEQUENCE [LARGE SCALE GENOMIC DNA]</scope>
    <source>
        <strain evidence="1">374035</strain>
    </source>
</reference>
<gene>
    <name evidence="1" type="ORF">DPS53_22245</name>
</gene>
<dbReference type="EMBL" id="AAGVJY010000028">
    <property type="protein sequence ID" value="EBS4097993.1"/>
    <property type="molecule type" value="Genomic_DNA"/>
</dbReference>
<protein>
    <submittedName>
        <fullName evidence="1">Uncharacterized protein</fullName>
    </submittedName>
</protein>
<proteinExistence type="predicted"/>
<organism evidence="1">
    <name type="scientific">Salmonella enterica subsp. enterica serovar Bareilly</name>
    <dbReference type="NCBI Taxonomy" id="58096"/>
    <lineage>
        <taxon>Bacteria</taxon>
        <taxon>Pseudomonadati</taxon>
        <taxon>Pseudomonadota</taxon>
        <taxon>Gammaproteobacteria</taxon>
        <taxon>Enterobacterales</taxon>
        <taxon>Enterobacteriaceae</taxon>
        <taxon>Salmonella</taxon>
    </lineage>
</organism>
<comment type="caution">
    <text evidence="1">The sequence shown here is derived from an EMBL/GenBank/DDBJ whole genome shotgun (WGS) entry which is preliminary data.</text>
</comment>
<name>A0A5U9SQB3_SALET</name>
<sequence>MNNIEDLISNYADISMNEENRCTLHNSTCYLRDNITDGLEVIGLMFEYYGCAKRRESIEFSGEEFEKLGRFIGSTATLIRVMNNGIDKYRKNTQP</sequence>
<dbReference type="AlphaFoldDB" id="A0A5U9SQB3"/>
<accession>A0A5U9SQB3</accession>
<dbReference type="Proteomes" id="UP000839659">
    <property type="component" value="Unassembled WGS sequence"/>
</dbReference>